<dbReference type="SUPFAM" id="SSF52317">
    <property type="entry name" value="Class I glutamine amidotransferase-like"/>
    <property type="match status" value="1"/>
</dbReference>
<dbReference type="Gene3D" id="3.40.50.880">
    <property type="match status" value="1"/>
</dbReference>
<comment type="subcellular location">
    <subcellularLocation>
        <location evidence="1">Cytoplasm</location>
    </subcellularLocation>
</comment>
<protein>
    <recommendedName>
        <fullName evidence="3">DJ-1/PfpI domain-containing protein</fullName>
    </recommendedName>
</protein>
<dbReference type="InterPro" id="IPR006287">
    <property type="entry name" value="DJ-1"/>
</dbReference>
<keyword evidence="2" id="KW-0963">Cytoplasm</keyword>
<evidence type="ECO:0000256" key="1">
    <source>
        <dbReference type="ARBA" id="ARBA00004496"/>
    </source>
</evidence>
<dbReference type="NCBIfam" id="TIGR01383">
    <property type="entry name" value="not_thiJ"/>
    <property type="match status" value="1"/>
</dbReference>
<dbReference type="GO" id="GO:0051896">
    <property type="term" value="P:regulation of phosphatidylinositol 3-kinase/protein kinase B signal transduction"/>
    <property type="evidence" value="ECO:0007669"/>
    <property type="project" value="UniProtKB-ARBA"/>
</dbReference>
<dbReference type="FunFam" id="3.40.50.880:FF:000022">
    <property type="entry name" value="protein deglycase DJ-1"/>
    <property type="match status" value="1"/>
</dbReference>
<gene>
    <name evidence="4" type="ORF">OSB1V03_LOCUS10110</name>
</gene>
<feature type="non-terminal residue" evidence="4">
    <location>
        <position position="1"/>
    </location>
</feature>
<evidence type="ECO:0000313" key="4">
    <source>
        <dbReference type="EMBL" id="CAD7629695.1"/>
    </source>
</evidence>
<dbReference type="InterPro" id="IPR002818">
    <property type="entry name" value="DJ-1/PfpI"/>
</dbReference>
<keyword evidence="5" id="KW-1185">Reference proteome</keyword>
<dbReference type="GO" id="GO:1903189">
    <property type="term" value="P:glyoxal metabolic process"/>
    <property type="evidence" value="ECO:0007669"/>
    <property type="project" value="TreeGrafter"/>
</dbReference>
<dbReference type="GO" id="GO:0006979">
    <property type="term" value="P:response to oxidative stress"/>
    <property type="evidence" value="ECO:0007669"/>
    <property type="project" value="TreeGrafter"/>
</dbReference>
<dbReference type="GO" id="GO:0005739">
    <property type="term" value="C:mitochondrion"/>
    <property type="evidence" value="ECO:0007669"/>
    <property type="project" value="TreeGrafter"/>
</dbReference>
<dbReference type="PANTHER" id="PTHR48094:SF12">
    <property type="entry name" value="PARKINSON DISEASE PROTEIN 7 HOMOLOG"/>
    <property type="match status" value="1"/>
</dbReference>
<evidence type="ECO:0000313" key="5">
    <source>
        <dbReference type="Proteomes" id="UP000759131"/>
    </source>
</evidence>
<dbReference type="GO" id="GO:0005634">
    <property type="term" value="C:nucleus"/>
    <property type="evidence" value="ECO:0007669"/>
    <property type="project" value="TreeGrafter"/>
</dbReference>
<dbReference type="EMBL" id="OC861783">
    <property type="protein sequence ID" value="CAD7629695.1"/>
    <property type="molecule type" value="Genomic_DNA"/>
</dbReference>
<dbReference type="InterPro" id="IPR050325">
    <property type="entry name" value="Prot/Nucl_acid_deglycase"/>
</dbReference>
<proteinExistence type="predicted"/>
<feature type="domain" description="DJ-1/PfpI" evidence="3">
    <location>
        <begin position="13"/>
        <end position="175"/>
    </location>
</feature>
<dbReference type="GO" id="GO:0046295">
    <property type="term" value="P:glycolate biosynthetic process"/>
    <property type="evidence" value="ECO:0007669"/>
    <property type="project" value="TreeGrafter"/>
</dbReference>
<dbReference type="Proteomes" id="UP000759131">
    <property type="component" value="Unassembled WGS sequence"/>
</dbReference>
<organism evidence="4">
    <name type="scientific">Medioppia subpectinata</name>
    <dbReference type="NCBI Taxonomy" id="1979941"/>
    <lineage>
        <taxon>Eukaryota</taxon>
        <taxon>Metazoa</taxon>
        <taxon>Ecdysozoa</taxon>
        <taxon>Arthropoda</taxon>
        <taxon>Chelicerata</taxon>
        <taxon>Arachnida</taxon>
        <taxon>Acari</taxon>
        <taxon>Acariformes</taxon>
        <taxon>Sarcoptiformes</taxon>
        <taxon>Oribatida</taxon>
        <taxon>Brachypylina</taxon>
        <taxon>Oppioidea</taxon>
        <taxon>Oppiidae</taxon>
        <taxon>Medioppia</taxon>
    </lineage>
</organism>
<dbReference type="EMBL" id="CAJPIZ010007208">
    <property type="protein sequence ID" value="CAG2110125.1"/>
    <property type="molecule type" value="Genomic_DNA"/>
</dbReference>
<evidence type="ECO:0000259" key="3">
    <source>
        <dbReference type="Pfam" id="PF01965"/>
    </source>
</evidence>
<dbReference type="CDD" id="cd03135">
    <property type="entry name" value="GATase1_DJ-1"/>
    <property type="match status" value="1"/>
</dbReference>
<dbReference type="PANTHER" id="PTHR48094">
    <property type="entry name" value="PROTEIN/NUCLEIC ACID DEGLYCASE DJ-1-RELATED"/>
    <property type="match status" value="1"/>
</dbReference>
<sequence length="193" mass="20498">MSKIVNVIKMAPKALLVLAPGCEEMEVVIATSVLRRGGIGVTMAGLAGNVPHKCILEVSIAPDCGLESVRDQTFDAIVLPGGFPGSEGMCASAVLGDILRRHEASGALIAAICAGPLALKAHGIGLKKRITSHPYRAELLKQDYEYSEDRVVIDGQLITSQAPGTAFDWALAIVRNLMGDEKVEEIKPRMPKV</sequence>
<reference evidence="4" key="1">
    <citation type="submission" date="2020-11" db="EMBL/GenBank/DDBJ databases">
        <authorList>
            <person name="Tran Van P."/>
        </authorList>
    </citation>
    <scope>NUCLEOTIDE SEQUENCE</scope>
</reference>
<evidence type="ECO:0000256" key="2">
    <source>
        <dbReference type="ARBA" id="ARBA00022490"/>
    </source>
</evidence>
<dbReference type="AlphaFoldDB" id="A0A7R9Q2B4"/>
<dbReference type="Pfam" id="PF01965">
    <property type="entry name" value="DJ-1_PfpI"/>
    <property type="match status" value="1"/>
</dbReference>
<accession>A0A7R9Q2B4</accession>
<name>A0A7R9Q2B4_9ACAR</name>
<dbReference type="InterPro" id="IPR029062">
    <property type="entry name" value="Class_I_gatase-like"/>
</dbReference>
<dbReference type="OrthoDB" id="543156at2759"/>